<evidence type="ECO:0000256" key="1">
    <source>
        <dbReference type="SAM" id="MobiDB-lite"/>
    </source>
</evidence>
<proteinExistence type="predicted"/>
<comment type="caution">
    <text evidence="2">The sequence shown here is derived from an EMBL/GenBank/DDBJ whole genome shotgun (WGS) entry which is preliminary data.</text>
</comment>
<dbReference type="AlphaFoldDB" id="A0A4C1TQD8"/>
<sequence length="77" mass="8329">MHRNGYDLQRLEATSLATDAPLTNISETPSPSQNVSTANSMTTDVAATAQSVVQIGRSSNRHNHNRTNTSRFDNISA</sequence>
<name>A0A4C1TQD8_EUMVA</name>
<feature type="region of interest" description="Disordered" evidence="1">
    <location>
        <begin position="55"/>
        <end position="77"/>
    </location>
</feature>
<keyword evidence="3" id="KW-1185">Reference proteome</keyword>
<organism evidence="2 3">
    <name type="scientific">Eumeta variegata</name>
    <name type="common">Bagworm moth</name>
    <name type="synonym">Eumeta japonica</name>
    <dbReference type="NCBI Taxonomy" id="151549"/>
    <lineage>
        <taxon>Eukaryota</taxon>
        <taxon>Metazoa</taxon>
        <taxon>Ecdysozoa</taxon>
        <taxon>Arthropoda</taxon>
        <taxon>Hexapoda</taxon>
        <taxon>Insecta</taxon>
        <taxon>Pterygota</taxon>
        <taxon>Neoptera</taxon>
        <taxon>Endopterygota</taxon>
        <taxon>Lepidoptera</taxon>
        <taxon>Glossata</taxon>
        <taxon>Ditrysia</taxon>
        <taxon>Tineoidea</taxon>
        <taxon>Psychidae</taxon>
        <taxon>Oiketicinae</taxon>
        <taxon>Eumeta</taxon>
    </lineage>
</organism>
<evidence type="ECO:0000313" key="3">
    <source>
        <dbReference type="Proteomes" id="UP000299102"/>
    </source>
</evidence>
<feature type="region of interest" description="Disordered" evidence="1">
    <location>
        <begin position="19"/>
        <end position="43"/>
    </location>
</feature>
<accession>A0A4C1TQD8</accession>
<gene>
    <name evidence="2" type="ORF">EVAR_72444_1</name>
</gene>
<reference evidence="2 3" key="1">
    <citation type="journal article" date="2019" name="Commun. Biol.">
        <title>The bagworm genome reveals a unique fibroin gene that provides high tensile strength.</title>
        <authorList>
            <person name="Kono N."/>
            <person name="Nakamura H."/>
            <person name="Ohtoshi R."/>
            <person name="Tomita M."/>
            <person name="Numata K."/>
            <person name="Arakawa K."/>
        </authorList>
    </citation>
    <scope>NUCLEOTIDE SEQUENCE [LARGE SCALE GENOMIC DNA]</scope>
</reference>
<dbReference type="Proteomes" id="UP000299102">
    <property type="component" value="Unassembled WGS sequence"/>
</dbReference>
<dbReference type="EMBL" id="BGZK01005972">
    <property type="protein sequence ID" value="GBP16189.1"/>
    <property type="molecule type" value="Genomic_DNA"/>
</dbReference>
<protein>
    <submittedName>
        <fullName evidence="2">Uncharacterized protein</fullName>
    </submittedName>
</protein>
<evidence type="ECO:0000313" key="2">
    <source>
        <dbReference type="EMBL" id="GBP16189.1"/>
    </source>
</evidence>